<dbReference type="CDD" id="cd01310">
    <property type="entry name" value="TatD_DNAse"/>
    <property type="match status" value="1"/>
</dbReference>
<evidence type="ECO:0000313" key="9">
    <source>
        <dbReference type="EMBL" id="CAB4804227.1"/>
    </source>
</evidence>
<dbReference type="GO" id="GO:0005829">
    <property type="term" value="C:cytosol"/>
    <property type="evidence" value="ECO:0007669"/>
    <property type="project" value="TreeGrafter"/>
</dbReference>
<accession>A0A6J6F2L0</accession>
<dbReference type="EMBL" id="CAFBNJ010000107">
    <property type="protein sequence ID" value="CAB4963137.1"/>
    <property type="molecule type" value="Genomic_DNA"/>
</dbReference>
<evidence type="ECO:0000313" key="12">
    <source>
        <dbReference type="EMBL" id="CAB5078901.1"/>
    </source>
</evidence>
<dbReference type="EMBL" id="CAEZVC010000007">
    <property type="protein sequence ID" value="CAB4614461.1"/>
    <property type="molecule type" value="Genomic_DNA"/>
</dbReference>
<dbReference type="NCBIfam" id="TIGR00010">
    <property type="entry name" value="YchF/TatD family DNA exonuclease"/>
    <property type="match status" value="1"/>
</dbReference>
<sequence>MRWTDDHCHLGDGSDKWPEAAATIADAHEAGVLRMITVGCDLASSKLAVEVASAYDGVWATAGVHPHDASGGIDGIAELLAHPKVMAVGECGLDYHYDHSPRDVQRAVFAEQIALAKKHDLALVVHTREAWDDTFAMFSSEGVPDRTVIHCFTGGPEEAQKCLDLGAWLSFSGIVTFPGAPEVLEAATLCPLDRLLVETDSPFLAPVPHRGKPNRPALVPFVGTAIADAKHIPVADVADVTWRNAATVYRLP</sequence>
<dbReference type="FunFam" id="3.20.20.140:FF:000005">
    <property type="entry name" value="TatD family hydrolase"/>
    <property type="match status" value="1"/>
</dbReference>
<gene>
    <name evidence="5" type="ORF">UFOPK1762_00754</name>
    <name evidence="6" type="ORF">UFOPK1906_00260</name>
    <name evidence="7" type="ORF">UFOPK2624_01557</name>
    <name evidence="9" type="ORF">UFOPK2969_01637</name>
    <name evidence="8" type="ORF">UFOPK3010_00278</name>
    <name evidence="3" type="ORF">UFOPK3331_00898</name>
    <name evidence="10" type="ORF">UFOPK3785_01624</name>
    <name evidence="11" type="ORF">UFOPK3927_00052</name>
    <name evidence="4" type="ORF">UFOPK4201_01031</name>
    <name evidence="12" type="ORF">UFOPK4371_02060</name>
</gene>
<dbReference type="InterPro" id="IPR032466">
    <property type="entry name" value="Metal_Hydrolase"/>
</dbReference>
<dbReference type="GO" id="GO:0046872">
    <property type="term" value="F:metal ion binding"/>
    <property type="evidence" value="ECO:0007669"/>
    <property type="project" value="UniProtKB-KW"/>
</dbReference>
<evidence type="ECO:0000256" key="1">
    <source>
        <dbReference type="ARBA" id="ARBA00022723"/>
    </source>
</evidence>
<name>A0A6J6F2L0_9ZZZZ</name>
<dbReference type="EMBL" id="CAFAAD010000170">
    <property type="protein sequence ID" value="CAB4804227.1"/>
    <property type="molecule type" value="Genomic_DNA"/>
</dbReference>
<keyword evidence="1" id="KW-0479">Metal-binding</keyword>
<proteinExistence type="predicted"/>
<dbReference type="EMBL" id="CAEZXY010000090">
    <property type="protein sequence ID" value="CAB4718861.1"/>
    <property type="molecule type" value="Genomic_DNA"/>
</dbReference>
<protein>
    <submittedName>
        <fullName evidence="5">Unannotated protein</fullName>
    </submittedName>
</protein>
<dbReference type="PANTHER" id="PTHR46124:SF2">
    <property type="entry name" value="D-AMINOACYL-TRNA DEACYLASE"/>
    <property type="match status" value="1"/>
</dbReference>
<dbReference type="EMBL" id="CAFAAM010000023">
    <property type="protein sequence ID" value="CAB4795570.1"/>
    <property type="molecule type" value="Genomic_DNA"/>
</dbReference>
<dbReference type="EMBL" id="CAFBOK010000003">
    <property type="protein sequence ID" value="CAB4970526.1"/>
    <property type="molecule type" value="Genomic_DNA"/>
</dbReference>
<dbReference type="InterPro" id="IPR001130">
    <property type="entry name" value="TatD-like"/>
</dbReference>
<evidence type="ECO:0000313" key="3">
    <source>
        <dbReference type="EMBL" id="CAB4340021.1"/>
    </source>
</evidence>
<evidence type="ECO:0000313" key="5">
    <source>
        <dbReference type="EMBL" id="CAB4582716.1"/>
    </source>
</evidence>
<keyword evidence="2" id="KW-0378">Hydrolase</keyword>
<dbReference type="SUPFAM" id="SSF51556">
    <property type="entry name" value="Metallo-dependent hydrolases"/>
    <property type="match status" value="1"/>
</dbReference>
<dbReference type="PANTHER" id="PTHR46124">
    <property type="entry name" value="D-AMINOACYL-TRNA DEACYLASE"/>
    <property type="match status" value="1"/>
</dbReference>
<dbReference type="Gene3D" id="3.20.20.140">
    <property type="entry name" value="Metal-dependent hydrolases"/>
    <property type="match status" value="1"/>
</dbReference>
<dbReference type="InterPro" id="IPR015991">
    <property type="entry name" value="TatD/YcfH-like"/>
</dbReference>
<dbReference type="EMBL" id="CAEUNJ010000040">
    <property type="protein sequence ID" value="CAB4371749.1"/>
    <property type="molecule type" value="Genomic_DNA"/>
</dbReference>
<dbReference type="GO" id="GO:0016788">
    <property type="term" value="F:hydrolase activity, acting on ester bonds"/>
    <property type="evidence" value="ECO:0007669"/>
    <property type="project" value="InterPro"/>
</dbReference>
<dbReference type="EMBL" id="CAEZTY010000021">
    <property type="protein sequence ID" value="CAB4582716.1"/>
    <property type="molecule type" value="Genomic_DNA"/>
</dbReference>
<dbReference type="EMBL" id="CAESAL010000025">
    <property type="protein sequence ID" value="CAB4340021.1"/>
    <property type="molecule type" value="Genomic_DNA"/>
</dbReference>
<dbReference type="PIRSF" id="PIRSF005902">
    <property type="entry name" value="DNase_TatD"/>
    <property type="match status" value="1"/>
</dbReference>
<evidence type="ECO:0000313" key="6">
    <source>
        <dbReference type="EMBL" id="CAB4614461.1"/>
    </source>
</evidence>
<dbReference type="GO" id="GO:0004536">
    <property type="term" value="F:DNA nuclease activity"/>
    <property type="evidence" value="ECO:0007669"/>
    <property type="project" value="InterPro"/>
</dbReference>
<dbReference type="AlphaFoldDB" id="A0A6J6F2L0"/>
<evidence type="ECO:0000313" key="11">
    <source>
        <dbReference type="EMBL" id="CAB4970526.1"/>
    </source>
</evidence>
<evidence type="ECO:0000313" key="7">
    <source>
        <dbReference type="EMBL" id="CAB4718861.1"/>
    </source>
</evidence>
<organism evidence="5">
    <name type="scientific">freshwater metagenome</name>
    <dbReference type="NCBI Taxonomy" id="449393"/>
    <lineage>
        <taxon>unclassified sequences</taxon>
        <taxon>metagenomes</taxon>
        <taxon>ecological metagenomes</taxon>
    </lineage>
</organism>
<dbReference type="EMBL" id="CAFBRD010000200">
    <property type="protein sequence ID" value="CAB5078901.1"/>
    <property type="molecule type" value="Genomic_DNA"/>
</dbReference>
<evidence type="ECO:0000313" key="8">
    <source>
        <dbReference type="EMBL" id="CAB4795570.1"/>
    </source>
</evidence>
<reference evidence="5" key="1">
    <citation type="submission" date="2020-05" db="EMBL/GenBank/DDBJ databases">
        <authorList>
            <person name="Chiriac C."/>
            <person name="Salcher M."/>
            <person name="Ghai R."/>
            <person name="Kavagutti S V."/>
        </authorList>
    </citation>
    <scope>NUCLEOTIDE SEQUENCE</scope>
</reference>
<evidence type="ECO:0000313" key="4">
    <source>
        <dbReference type="EMBL" id="CAB4371749.1"/>
    </source>
</evidence>
<evidence type="ECO:0000313" key="10">
    <source>
        <dbReference type="EMBL" id="CAB4963137.1"/>
    </source>
</evidence>
<dbReference type="Pfam" id="PF01026">
    <property type="entry name" value="TatD_DNase"/>
    <property type="match status" value="1"/>
</dbReference>
<evidence type="ECO:0000256" key="2">
    <source>
        <dbReference type="ARBA" id="ARBA00022801"/>
    </source>
</evidence>